<organism evidence="1 2">
    <name type="scientific">Hucho hucho</name>
    <name type="common">huchen</name>
    <dbReference type="NCBI Taxonomy" id="62062"/>
    <lineage>
        <taxon>Eukaryota</taxon>
        <taxon>Metazoa</taxon>
        <taxon>Chordata</taxon>
        <taxon>Craniata</taxon>
        <taxon>Vertebrata</taxon>
        <taxon>Euteleostomi</taxon>
        <taxon>Actinopterygii</taxon>
        <taxon>Neopterygii</taxon>
        <taxon>Teleostei</taxon>
        <taxon>Protacanthopterygii</taxon>
        <taxon>Salmoniformes</taxon>
        <taxon>Salmonidae</taxon>
        <taxon>Salmoninae</taxon>
        <taxon>Hucho</taxon>
    </lineage>
</organism>
<reference evidence="2" key="1">
    <citation type="submission" date="2018-06" db="EMBL/GenBank/DDBJ databases">
        <title>Genome assembly of Danube salmon.</title>
        <authorList>
            <person name="Macqueen D.J."/>
            <person name="Gundappa M.K."/>
        </authorList>
    </citation>
    <scope>NUCLEOTIDE SEQUENCE [LARGE SCALE GENOMIC DNA]</scope>
</reference>
<dbReference type="GO" id="GO:0005178">
    <property type="term" value="F:integrin binding"/>
    <property type="evidence" value="ECO:0007669"/>
    <property type="project" value="InterPro"/>
</dbReference>
<evidence type="ECO:0000313" key="2">
    <source>
        <dbReference type="Proteomes" id="UP000314982"/>
    </source>
</evidence>
<dbReference type="InterPro" id="IPR047012">
    <property type="entry name" value="ICAM_VCAM"/>
</dbReference>
<reference evidence="1" key="2">
    <citation type="submission" date="2025-08" db="UniProtKB">
        <authorList>
            <consortium name="Ensembl"/>
        </authorList>
    </citation>
    <scope>IDENTIFICATION</scope>
</reference>
<dbReference type="GeneTree" id="ENSGT00990000208675"/>
<dbReference type="GO" id="GO:0007155">
    <property type="term" value="P:cell adhesion"/>
    <property type="evidence" value="ECO:0007669"/>
    <property type="project" value="InterPro"/>
</dbReference>
<dbReference type="SUPFAM" id="SSF48726">
    <property type="entry name" value="Immunoglobulin"/>
    <property type="match status" value="2"/>
</dbReference>
<evidence type="ECO:0008006" key="3">
    <source>
        <dbReference type="Google" id="ProtNLM"/>
    </source>
</evidence>
<dbReference type="Proteomes" id="UP000314982">
    <property type="component" value="Unassembled WGS sequence"/>
</dbReference>
<proteinExistence type="predicted"/>
<protein>
    <recommendedName>
        <fullName evidence="3">Ig-like domain-containing protein</fullName>
    </recommendedName>
</protein>
<dbReference type="Ensembl" id="ENSHHUT00000027254.1">
    <property type="protein sequence ID" value="ENSHHUP00000026217.1"/>
    <property type="gene ID" value="ENSHHUG00000016609.1"/>
</dbReference>
<evidence type="ECO:0000313" key="1">
    <source>
        <dbReference type="Ensembl" id="ENSHHUP00000026217.1"/>
    </source>
</evidence>
<sequence>MKWNYTAAEGNANEITVGRLRTLYISRVTANGTYNCTVTNRLGSITKQIHVLVEEPPQQHPTMFSKAPTTPGTTLPSTARQKVVTSPLVLNPPRVVVRYGDSVSVNCSTSSTGLEGMGWEATFGGTGFEQDVNIVTWTVD</sequence>
<dbReference type="AlphaFoldDB" id="A0A4W5LK34"/>
<keyword evidence="2" id="KW-1185">Reference proteome</keyword>
<dbReference type="STRING" id="62062.ENSHHUP00000026217"/>
<dbReference type="InterPro" id="IPR036179">
    <property type="entry name" value="Ig-like_dom_sf"/>
</dbReference>
<name>A0A4W5LK34_9TELE</name>
<dbReference type="PANTHER" id="PTHR13771:SF9">
    <property type="entry name" value="INTERCELLULAR ADHESION MOLECULE 5"/>
    <property type="match status" value="1"/>
</dbReference>
<reference evidence="1" key="3">
    <citation type="submission" date="2025-09" db="UniProtKB">
        <authorList>
            <consortium name="Ensembl"/>
        </authorList>
    </citation>
    <scope>IDENTIFICATION</scope>
</reference>
<dbReference type="Gene3D" id="2.60.40.10">
    <property type="entry name" value="Immunoglobulins"/>
    <property type="match status" value="2"/>
</dbReference>
<dbReference type="InterPro" id="IPR013783">
    <property type="entry name" value="Ig-like_fold"/>
</dbReference>
<dbReference type="PANTHER" id="PTHR13771">
    <property type="entry name" value="INTERCELLULAR ADHESION MOLECULE"/>
    <property type="match status" value="1"/>
</dbReference>
<accession>A0A4W5LK34</accession>